<proteinExistence type="predicted"/>
<organism evidence="1 2">
    <name type="scientific">Trifolium pratense</name>
    <name type="common">Red clover</name>
    <dbReference type="NCBI Taxonomy" id="57577"/>
    <lineage>
        <taxon>Eukaryota</taxon>
        <taxon>Viridiplantae</taxon>
        <taxon>Streptophyta</taxon>
        <taxon>Embryophyta</taxon>
        <taxon>Tracheophyta</taxon>
        <taxon>Spermatophyta</taxon>
        <taxon>Magnoliopsida</taxon>
        <taxon>eudicotyledons</taxon>
        <taxon>Gunneridae</taxon>
        <taxon>Pentapetalae</taxon>
        <taxon>rosids</taxon>
        <taxon>fabids</taxon>
        <taxon>Fabales</taxon>
        <taxon>Fabaceae</taxon>
        <taxon>Papilionoideae</taxon>
        <taxon>50 kb inversion clade</taxon>
        <taxon>NPAAA clade</taxon>
        <taxon>Hologalegina</taxon>
        <taxon>IRL clade</taxon>
        <taxon>Trifolieae</taxon>
        <taxon>Trifolium</taxon>
    </lineage>
</organism>
<evidence type="ECO:0000313" key="1">
    <source>
        <dbReference type="EMBL" id="CAJ2632628.1"/>
    </source>
</evidence>
<comment type="caution">
    <text evidence="1">The sequence shown here is derived from an EMBL/GenBank/DDBJ whole genome shotgun (WGS) entry which is preliminary data.</text>
</comment>
<accession>A0ACB0IJQ9</accession>
<name>A0ACB0IJQ9_TRIPR</name>
<evidence type="ECO:0000313" key="2">
    <source>
        <dbReference type="Proteomes" id="UP001177021"/>
    </source>
</evidence>
<dbReference type="EMBL" id="CASHSV030000001">
    <property type="protein sequence ID" value="CAJ2632628.1"/>
    <property type="molecule type" value="Genomic_DNA"/>
</dbReference>
<gene>
    <name evidence="1" type="ORF">MILVUS5_LOCUS3896</name>
</gene>
<dbReference type="Proteomes" id="UP001177021">
    <property type="component" value="Unassembled WGS sequence"/>
</dbReference>
<keyword evidence="2" id="KW-1185">Reference proteome</keyword>
<reference evidence="1" key="1">
    <citation type="submission" date="2023-10" db="EMBL/GenBank/DDBJ databases">
        <authorList>
            <person name="Rodriguez Cubillos JULIANA M."/>
            <person name="De Vega J."/>
        </authorList>
    </citation>
    <scope>NUCLEOTIDE SEQUENCE</scope>
</reference>
<sequence length="73" mass="8358">MVSATLLVFLHSFVYPYFESVSCSEVHASKEFMVYVRHTFNTLLKIIDVDFNFIVLMICGNTLAYEIACLKSP</sequence>
<protein>
    <submittedName>
        <fullName evidence="1">Uncharacterized protein</fullName>
    </submittedName>
</protein>